<feature type="domain" description="FAD-binding FR-type" evidence="1">
    <location>
        <begin position="355"/>
        <end position="477"/>
    </location>
</feature>
<evidence type="ECO:0000259" key="1">
    <source>
        <dbReference type="PROSITE" id="PS51384"/>
    </source>
</evidence>
<dbReference type="STRING" id="1408163.A0A0F4YIW8"/>
<dbReference type="OrthoDB" id="436496at2759"/>
<dbReference type="PANTHER" id="PTHR42815:SF2">
    <property type="entry name" value="FAD-BINDING, PUTATIVE (AFU_ORTHOLOGUE AFUA_6G07600)-RELATED"/>
    <property type="match status" value="1"/>
</dbReference>
<dbReference type="EMBL" id="LASV01000548">
    <property type="protein sequence ID" value="KKA17821.1"/>
    <property type="molecule type" value="Genomic_DNA"/>
</dbReference>
<sequence length="613" mass="67784">MAFVIAGEVPWHDGEKEMHKLLCVPETENPSVPYLSPGAGHLLSKAPLLALGTVDQDGRPWSTVWGGEEGFARPIAQSIIGIRALVDRVYDPVLENLLGKNADGKVVKAEGQKKMVSGLSFDLEHRKRVKLFGRMVAGSLAESDPAGNEQNSKDVGRGQVQLVVKIDESLGNCPKYMNKKHIVPALPEPRLISDSPQLPQPAVELLNRADCFFMSSSHKEVDMDTNIRGGSPGFVRVLSNDPNGAVFVYPEYSGNRLYQTLGNLRTNPRAGYVFPDFQTGDALYITGKTEVLVGKDADAILPRSNLAVKVTVAAARFVEKSLSFRGIPGEPSPYNPPVRYLRTEKEAPAAQGSDQLSVPVTLVRKDVLTPSIARFRFKISDQKRFGKWRPGQYAVFSFKEDLDMGYSHMRDDDPTSLNDDYIRTFTVSSYPGKDLPDDEFEITVRKHGNVTAHLFRASKRSGLEVPVRGFSGSFQIEDSSAKSDVIPFIAGGIGITPLLAQLPAIDISRLRLFWSVSVMDIGLVHDTFQRFPQLPRSTKLFVTRSDTETDPDILQKLQDINASGAVVHRRRLESKDLDISNAETWYLCAGTALKTAVMNWLAGEKIIYEDFTY</sequence>
<accession>A0A0F4YIW8</accession>
<dbReference type="GeneID" id="25320503"/>
<proteinExistence type="predicted"/>
<reference evidence="2 3" key="1">
    <citation type="submission" date="2015-04" db="EMBL/GenBank/DDBJ databases">
        <authorList>
            <person name="Heijne W.H."/>
            <person name="Fedorova N.D."/>
            <person name="Nierman W.C."/>
            <person name="Vollebregt A.W."/>
            <person name="Zhao Z."/>
            <person name="Wu L."/>
            <person name="Kumar M."/>
            <person name="Stam H."/>
            <person name="van den Berg M.A."/>
            <person name="Pel H.J."/>
        </authorList>
    </citation>
    <scope>NUCLEOTIDE SEQUENCE [LARGE SCALE GENOMIC DNA]</scope>
    <source>
        <strain evidence="2 3">CBS 393.64</strain>
    </source>
</reference>
<organism evidence="2 3">
    <name type="scientific">Rasamsonia emersonii (strain ATCC 16479 / CBS 393.64 / IMI 116815)</name>
    <dbReference type="NCBI Taxonomy" id="1408163"/>
    <lineage>
        <taxon>Eukaryota</taxon>
        <taxon>Fungi</taxon>
        <taxon>Dikarya</taxon>
        <taxon>Ascomycota</taxon>
        <taxon>Pezizomycotina</taxon>
        <taxon>Eurotiomycetes</taxon>
        <taxon>Eurotiomycetidae</taxon>
        <taxon>Eurotiales</taxon>
        <taxon>Trichocomaceae</taxon>
        <taxon>Rasamsonia</taxon>
    </lineage>
</organism>
<dbReference type="RefSeq" id="XP_013324433.1">
    <property type="nucleotide sequence ID" value="XM_013468979.1"/>
</dbReference>
<dbReference type="GO" id="GO:0016491">
    <property type="term" value="F:oxidoreductase activity"/>
    <property type="evidence" value="ECO:0007669"/>
    <property type="project" value="InterPro"/>
</dbReference>
<dbReference type="CDD" id="cd06197">
    <property type="entry name" value="FNR_like_2"/>
    <property type="match status" value="1"/>
</dbReference>
<evidence type="ECO:0000313" key="2">
    <source>
        <dbReference type="EMBL" id="KKA17821.1"/>
    </source>
</evidence>
<dbReference type="InterPro" id="IPR039261">
    <property type="entry name" value="FNR_nucleotide-bd"/>
</dbReference>
<keyword evidence="3" id="KW-1185">Reference proteome</keyword>
<evidence type="ECO:0000313" key="3">
    <source>
        <dbReference type="Proteomes" id="UP000053958"/>
    </source>
</evidence>
<dbReference type="Gene3D" id="2.30.110.10">
    <property type="entry name" value="Electron Transport, Fmn-binding Protein, Chain A"/>
    <property type="match status" value="1"/>
</dbReference>
<protein>
    <recommendedName>
        <fullName evidence="1">FAD-binding FR-type domain-containing protein</fullName>
    </recommendedName>
</protein>
<comment type="caution">
    <text evidence="2">The sequence shown here is derived from an EMBL/GenBank/DDBJ whole genome shotgun (WGS) entry which is preliminary data.</text>
</comment>
<dbReference type="PROSITE" id="PS51384">
    <property type="entry name" value="FAD_FR"/>
    <property type="match status" value="1"/>
</dbReference>
<dbReference type="InterPro" id="IPR017927">
    <property type="entry name" value="FAD-bd_FR_type"/>
</dbReference>
<dbReference type="InterPro" id="IPR017938">
    <property type="entry name" value="Riboflavin_synthase-like_b-brl"/>
</dbReference>
<gene>
    <name evidence="2" type="ORF">T310_8243</name>
</gene>
<dbReference type="SUPFAM" id="SSF63380">
    <property type="entry name" value="Riboflavin synthase domain-like"/>
    <property type="match status" value="1"/>
</dbReference>
<dbReference type="Gene3D" id="3.40.50.80">
    <property type="entry name" value="Nucleotide-binding domain of ferredoxin-NADP reductase (FNR) module"/>
    <property type="match status" value="1"/>
</dbReference>
<dbReference type="SUPFAM" id="SSF52343">
    <property type="entry name" value="Ferredoxin reductase-like, C-terminal NADP-linked domain"/>
    <property type="match status" value="1"/>
</dbReference>
<name>A0A0F4YIW8_RASE3</name>
<dbReference type="Gene3D" id="2.40.30.10">
    <property type="entry name" value="Translation factors"/>
    <property type="match status" value="1"/>
</dbReference>
<dbReference type="InterPro" id="IPR012349">
    <property type="entry name" value="Split_barrel_FMN-bd"/>
</dbReference>
<dbReference type="PANTHER" id="PTHR42815">
    <property type="entry name" value="FAD-BINDING, PUTATIVE (AFU_ORTHOLOGUE AFUA_6G07600)-RELATED"/>
    <property type="match status" value="1"/>
</dbReference>
<dbReference type="AlphaFoldDB" id="A0A0F4YIW8"/>
<dbReference type="Proteomes" id="UP000053958">
    <property type="component" value="Unassembled WGS sequence"/>
</dbReference>